<proteinExistence type="predicted"/>
<sequence length="259" mass="28650">MKQKIVMIGAGNVATHLCIALKNAGYDIIQVFSRDISNAECLAPLVDAVAIDTLSEIETQADLYIISVSDSAIQDVIYEMPDVHGVVVHTAGSIEMETLAKFPLHGVLYPFQTFTREKELEFSQVPVLVEGNVSLSRKLVWDVANAISDNVQKANGSKRKILHISAVFACNFVNHLYALADDLLEKEGLEFSMLEPLIRETTQKALSMKPVHAQTGPATRGDREVMNNHMEALNSGTFHHDIYALLSESIFKFAKNEYS</sequence>
<organism evidence="3 4">
    <name type="scientific">Geofilum rubicundum JCM 15548</name>
    <dbReference type="NCBI Taxonomy" id="1236989"/>
    <lineage>
        <taxon>Bacteria</taxon>
        <taxon>Pseudomonadati</taxon>
        <taxon>Bacteroidota</taxon>
        <taxon>Bacteroidia</taxon>
        <taxon>Marinilabiliales</taxon>
        <taxon>Marinilabiliaceae</taxon>
        <taxon>Geofilum</taxon>
    </lineage>
</organism>
<dbReference type="InterPro" id="IPR018931">
    <property type="entry name" value="DUF2520"/>
</dbReference>
<name>A0A0E9LR58_9BACT</name>
<keyword evidence="4" id="KW-1185">Reference proteome</keyword>
<gene>
    <name evidence="3" type="ORF">JCM15548_14459</name>
</gene>
<evidence type="ECO:0000313" key="3">
    <source>
        <dbReference type="EMBL" id="GAO27621.1"/>
    </source>
</evidence>
<evidence type="ECO:0000259" key="1">
    <source>
        <dbReference type="Pfam" id="PF03807"/>
    </source>
</evidence>
<dbReference type="InterPro" id="IPR008927">
    <property type="entry name" value="6-PGluconate_DH-like_C_sf"/>
</dbReference>
<dbReference type="InterPro" id="IPR036291">
    <property type="entry name" value="NAD(P)-bd_dom_sf"/>
</dbReference>
<evidence type="ECO:0008006" key="5">
    <source>
        <dbReference type="Google" id="ProtNLM"/>
    </source>
</evidence>
<dbReference type="AlphaFoldDB" id="A0A0E9LR58"/>
<dbReference type="STRING" id="1236989.JCM15548_14459"/>
<reference evidence="3 4" key="1">
    <citation type="journal article" date="2015" name="Microbes Environ.">
        <title>Distribution and evolution of nitrogen fixation genes in the phylum bacteroidetes.</title>
        <authorList>
            <person name="Inoue J."/>
            <person name="Oshima K."/>
            <person name="Suda W."/>
            <person name="Sakamoto M."/>
            <person name="Iino T."/>
            <person name="Noda S."/>
            <person name="Hongoh Y."/>
            <person name="Hattori M."/>
            <person name="Ohkuma M."/>
        </authorList>
    </citation>
    <scope>NUCLEOTIDE SEQUENCE [LARGE SCALE GENOMIC DNA]</scope>
    <source>
        <strain evidence="3">JCM 15548</strain>
    </source>
</reference>
<feature type="domain" description="DUF2520" evidence="2">
    <location>
        <begin position="126"/>
        <end position="250"/>
    </location>
</feature>
<accession>A0A0E9LR58</accession>
<dbReference type="InterPro" id="IPR037108">
    <property type="entry name" value="TM1727-like_C_sf"/>
</dbReference>
<dbReference type="Gene3D" id="1.10.1040.20">
    <property type="entry name" value="ProC-like, C-terminal domain"/>
    <property type="match status" value="1"/>
</dbReference>
<feature type="domain" description="Pyrroline-5-carboxylate reductase catalytic N-terminal" evidence="1">
    <location>
        <begin position="4"/>
        <end position="85"/>
    </location>
</feature>
<dbReference type="Pfam" id="PF03807">
    <property type="entry name" value="F420_oxidored"/>
    <property type="match status" value="1"/>
</dbReference>
<evidence type="ECO:0000313" key="4">
    <source>
        <dbReference type="Proteomes" id="UP000032900"/>
    </source>
</evidence>
<dbReference type="SUPFAM" id="SSF48179">
    <property type="entry name" value="6-phosphogluconate dehydrogenase C-terminal domain-like"/>
    <property type="match status" value="1"/>
</dbReference>
<dbReference type="PANTHER" id="PTHR40459">
    <property type="entry name" value="CONSERVED HYPOTHETICAL ALANINE AND LEUCINE RICH PROTEIN"/>
    <property type="match status" value="1"/>
</dbReference>
<protein>
    <recommendedName>
        <fullName evidence="5">DUF2520 domain-containing protein</fullName>
    </recommendedName>
</protein>
<dbReference type="SUPFAM" id="SSF51735">
    <property type="entry name" value="NAD(P)-binding Rossmann-fold domains"/>
    <property type="match status" value="1"/>
</dbReference>
<dbReference type="RefSeq" id="WP_062128542.1">
    <property type="nucleotide sequence ID" value="NZ_BAZW01000079.1"/>
</dbReference>
<dbReference type="OrthoDB" id="9810755at2"/>
<dbReference type="InterPro" id="IPR028939">
    <property type="entry name" value="P5C_Rdtase_cat_N"/>
</dbReference>
<evidence type="ECO:0000259" key="2">
    <source>
        <dbReference type="Pfam" id="PF10728"/>
    </source>
</evidence>
<dbReference type="EMBL" id="BAZW01000079">
    <property type="protein sequence ID" value="GAO27621.1"/>
    <property type="molecule type" value="Genomic_DNA"/>
</dbReference>
<dbReference type="Proteomes" id="UP000032900">
    <property type="component" value="Unassembled WGS sequence"/>
</dbReference>
<dbReference type="Pfam" id="PF10728">
    <property type="entry name" value="DUF2520"/>
    <property type="match status" value="1"/>
</dbReference>
<dbReference type="PANTHER" id="PTHR40459:SF1">
    <property type="entry name" value="CONSERVED HYPOTHETICAL ALANINE AND LEUCINE RICH PROTEIN"/>
    <property type="match status" value="1"/>
</dbReference>
<dbReference type="Gene3D" id="3.40.50.720">
    <property type="entry name" value="NAD(P)-binding Rossmann-like Domain"/>
    <property type="match status" value="1"/>
</dbReference>
<comment type="caution">
    <text evidence="3">The sequence shown here is derived from an EMBL/GenBank/DDBJ whole genome shotgun (WGS) entry which is preliminary data.</text>
</comment>